<sequence>MRRAIAPFLATGVVLSGAAVVVANPVVPLPSDIRVSATDFTPDGQRLDVLDPEFLQSIGAIRQDWLSSVEELQRLFNDVSNTGRDSVISAFGVGVATTEPAVALPVDGFSSPHQRTMVPHTPLPSVAPHEAIEGIVGALTDIGTGFGEAGINFVRQVAAAPAVALVLTQQVVHQLITGQIGPEEALRRLIVDPLTALLTGHPNLTGIEAIDRAFHESALKPLIRALIRNLPKPIGQPGGLIDQVDKTVDDVAVDIRDGLPAASAPGQLTGPSASTGTDQELPPELEGLPDDDGTEPAATPRPGAPRLPKPGDLAREFGVRVQQGLDNFHSTIKRFTTGGRKNAPAADDGKGDGATGGKDDGTVVDKPAEAPGADTQAPDRDDPPADRGDDTQE</sequence>
<feature type="compositionally biased region" description="Polar residues" evidence="1">
    <location>
        <begin position="269"/>
        <end position="278"/>
    </location>
</feature>
<feature type="region of interest" description="Disordered" evidence="1">
    <location>
        <begin position="330"/>
        <end position="393"/>
    </location>
</feature>
<keyword evidence="3" id="KW-1185">Reference proteome</keyword>
<gene>
    <name evidence="2" type="ORF">MLIT_02500</name>
</gene>
<protein>
    <submittedName>
        <fullName evidence="2">Uncharacterized protein</fullName>
    </submittedName>
</protein>
<dbReference type="AlphaFoldDB" id="A0AAD1IN17"/>
<dbReference type="Proteomes" id="UP000466607">
    <property type="component" value="Chromosome"/>
</dbReference>
<name>A0AAD1IN17_9MYCO</name>
<reference evidence="2 3" key="1">
    <citation type="journal article" date="2019" name="Emerg. Microbes Infect.">
        <title>Comprehensive subspecies identification of 175 nontuberculous mycobacteria species based on 7547 genomic profiles.</title>
        <authorList>
            <person name="Matsumoto Y."/>
            <person name="Kinjo T."/>
            <person name="Motooka D."/>
            <person name="Nabeya D."/>
            <person name="Jung N."/>
            <person name="Uechi K."/>
            <person name="Horii T."/>
            <person name="Iida T."/>
            <person name="Fujita J."/>
            <person name="Nakamura S."/>
        </authorList>
    </citation>
    <scope>NUCLEOTIDE SEQUENCE [LARGE SCALE GENOMIC DNA]</scope>
    <source>
        <strain evidence="2 3">JCM 17423</strain>
    </source>
</reference>
<feature type="compositionally biased region" description="Basic and acidic residues" evidence="1">
    <location>
        <begin position="377"/>
        <end position="393"/>
    </location>
</feature>
<accession>A0AAD1IN17</accession>
<feature type="compositionally biased region" description="Basic and acidic residues" evidence="1">
    <location>
        <begin position="347"/>
        <end position="368"/>
    </location>
</feature>
<dbReference type="EMBL" id="AP022586">
    <property type="protein sequence ID" value="BBY14658.1"/>
    <property type="molecule type" value="Genomic_DNA"/>
</dbReference>
<proteinExistence type="predicted"/>
<feature type="compositionally biased region" description="Acidic residues" evidence="1">
    <location>
        <begin position="281"/>
        <end position="294"/>
    </location>
</feature>
<dbReference type="RefSeq" id="WP_234880194.1">
    <property type="nucleotide sequence ID" value="NZ_AP022586.1"/>
</dbReference>
<organism evidence="2 3">
    <name type="scientific">Mycolicibacterium litorale</name>
    <dbReference type="NCBI Taxonomy" id="758802"/>
    <lineage>
        <taxon>Bacteria</taxon>
        <taxon>Bacillati</taxon>
        <taxon>Actinomycetota</taxon>
        <taxon>Actinomycetes</taxon>
        <taxon>Mycobacteriales</taxon>
        <taxon>Mycobacteriaceae</taxon>
        <taxon>Mycolicibacterium</taxon>
    </lineage>
</organism>
<feature type="region of interest" description="Disordered" evidence="1">
    <location>
        <begin position="259"/>
        <end position="312"/>
    </location>
</feature>
<evidence type="ECO:0000313" key="3">
    <source>
        <dbReference type="Proteomes" id="UP000466607"/>
    </source>
</evidence>
<evidence type="ECO:0000256" key="1">
    <source>
        <dbReference type="SAM" id="MobiDB-lite"/>
    </source>
</evidence>
<evidence type="ECO:0000313" key="2">
    <source>
        <dbReference type="EMBL" id="BBY14658.1"/>
    </source>
</evidence>